<organism evidence="2 3">
    <name type="scientific">Trichonephila clavata</name>
    <name type="common">Joro spider</name>
    <name type="synonym">Nephila clavata</name>
    <dbReference type="NCBI Taxonomy" id="2740835"/>
    <lineage>
        <taxon>Eukaryota</taxon>
        <taxon>Metazoa</taxon>
        <taxon>Ecdysozoa</taxon>
        <taxon>Arthropoda</taxon>
        <taxon>Chelicerata</taxon>
        <taxon>Arachnida</taxon>
        <taxon>Araneae</taxon>
        <taxon>Araneomorphae</taxon>
        <taxon>Entelegynae</taxon>
        <taxon>Araneoidea</taxon>
        <taxon>Nephilidae</taxon>
        <taxon>Trichonephila</taxon>
    </lineage>
</organism>
<accession>A0A8X6GUM7</accession>
<dbReference type="EMBL" id="BMAO01026669">
    <property type="protein sequence ID" value="GFR11492.1"/>
    <property type="molecule type" value="Genomic_DNA"/>
</dbReference>
<evidence type="ECO:0000313" key="3">
    <source>
        <dbReference type="Proteomes" id="UP000887116"/>
    </source>
</evidence>
<dbReference type="AlphaFoldDB" id="A0A8X6GUM7"/>
<gene>
    <name evidence="2" type="ORF">TNCT_441001</name>
</gene>
<reference evidence="2" key="1">
    <citation type="submission" date="2020-07" db="EMBL/GenBank/DDBJ databases">
        <title>Multicomponent nature underlies the extraordinary mechanical properties of spider dragline silk.</title>
        <authorList>
            <person name="Kono N."/>
            <person name="Nakamura H."/>
            <person name="Mori M."/>
            <person name="Yoshida Y."/>
            <person name="Ohtoshi R."/>
            <person name="Malay A.D."/>
            <person name="Moran D.A.P."/>
            <person name="Tomita M."/>
            <person name="Numata K."/>
            <person name="Arakawa K."/>
        </authorList>
    </citation>
    <scope>NUCLEOTIDE SEQUENCE</scope>
</reference>
<sequence>MTENYPRRRNGSEFYSKRKKPFVRDPYFGGERYARDKDGNQLYPNSDKPFARNKKNEEYYAKDFQGNEMYPVQQGKSKIIQDNNGKFQFARMSDGTERYPQDAKENEYYLERDGKPLLLRKPNGEYYLAQNRKGYKLIPWNLLAEYAIDNEPYLFTKYVFGNNVYIRQSELPQRLSAICKCVCNILFGCPVALNALGCCLLQAY</sequence>
<protein>
    <submittedName>
        <fullName evidence="2">Uncharacterized protein</fullName>
    </submittedName>
</protein>
<comment type="caution">
    <text evidence="2">The sequence shown here is derived from an EMBL/GenBank/DDBJ whole genome shotgun (WGS) entry which is preliminary data.</text>
</comment>
<keyword evidence="3" id="KW-1185">Reference proteome</keyword>
<dbReference type="OrthoDB" id="6407340at2759"/>
<evidence type="ECO:0000256" key="1">
    <source>
        <dbReference type="SAM" id="MobiDB-lite"/>
    </source>
</evidence>
<proteinExistence type="predicted"/>
<dbReference type="Proteomes" id="UP000887116">
    <property type="component" value="Unassembled WGS sequence"/>
</dbReference>
<evidence type="ECO:0000313" key="2">
    <source>
        <dbReference type="EMBL" id="GFR11492.1"/>
    </source>
</evidence>
<name>A0A8X6GUM7_TRICU</name>
<feature type="region of interest" description="Disordered" evidence="1">
    <location>
        <begin position="26"/>
        <end position="50"/>
    </location>
</feature>